<gene>
    <name evidence="1" type="ORF">STCU_04038</name>
</gene>
<evidence type="ECO:0000313" key="1">
    <source>
        <dbReference type="EMBL" id="EPY30494.1"/>
    </source>
</evidence>
<organism evidence="1 2">
    <name type="scientific">Strigomonas culicis</name>
    <dbReference type="NCBI Taxonomy" id="28005"/>
    <lineage>
        <taxon>Eukaryota</taxon>
        <taxon>Discoba</taxon>
        <taxon>Euglenozoa</taxon>
        <taxon>Kinetoplastea</taxon>
        <taxon>Metakinetoplastina</taxon>
        <taxon>Trypanosomatida</taxon>
        <taxon>Trypanosomatidae</taxon>
        <taxon>Strigomonadinae</taxon>
        <taxon>Strigomonas</taxon>
    </lineage>
</organism>
<dbReference type="AlphaFoldDB" id="S9UP06"/>
<name>S9UP06_9TRYP</name>
<reference evidence="1 2" key="1">
    <citation type="journal article" date="2013" name="PLoS ONE">
        <title>Predicting the Proteins of Angomonas deanei, Strigomonas culicis and Their Respective Endosymbionts Reveals New Aspects of the Trypanosomatidae Family.</title>
        <authorList>
            <person name="Motta M.C."/>
            <person name="Martins A.C."/>
            <person name="de Souza S.S."/>
            <person name="Catta-Preta C.M."/>
            <person name="Silva R."/>
            <person name="Klein C.C."/>
            <person name="de Almeida L.G."/>
            <person name="de Lima Cunha O."/>
            <person name="Ciapina L.P."/>
            <person name="Brocchi M."/>
            <person name="Colabardini A.C."/>
            <person name="de Araujo Lima B."/>
            <person name="Machado C.R."/>
            <person name="de Almeida Soares C.M."/>
            <person name="Probst C.M."/>
            <person name="de Menezes C.B."/>
            <person name="Thompson C.E."/>
            <person name="Bartholomeu D.C."/>
            <person name="Gradia D.F."/>
            <person name="Pavoni D.P."/>
            <person name="Grisard E.C."/>
            <person name="Fantinatti-Garboggini F."/>
            <person name="Marchini F.K."/>
            <person name="Rodrigues-Luiz G.F."/>
            <person name="Wagner G."/>
            <person name="Goldman G.H."/>
            <person name="Fietto J.L."/>
            <person name="Elias M.C."/>
            <person name="Goldman M.H."/>
            <person name="Sagot M.F."/>
            <person name="Pereira M."/>
            <person name="Stoco P.H."/>
            <person name="de Mendonca-Neto R.P."/>
            <person name="Teixeira S.M."/>
            <person name="Maciel T.E."/>
            <person name="de Oliveira Mendes T.A."/>
            <person name="Urmenyi T.P."/>
            <person name="de Souza W."/>
            <person name="Schenkman S."/>
            <person name="de Vasconcelos A.T."/>
        </authorList>
    </citation>
    <scope>NUCLEOTIDE SEQUENCE [LARGE SCALE GENOMIC DNA]</scope>
</reference>
<keyword evidence="2" id="KW-1185">Reference proteome</keyword>
<dbReference type="InterPro" id="IPR015045">
    <property type="entry name" value="MPT-1-like_LmxM"/>
</dbReference>
<evidence type="ECO:0000313" key="2">
    <source>
        <dbReference type="Proteomes" id="UP000015354"/>
    </source>
</evidence>
<dbReference type="OrthoDB" id="255801at2759"/>
<sequence length="326" mass="37296">MQNPHTFHVVKEARENFEKKKVIYESVLITFKGVDGMDVYNCSVPFLYKGKRHMYGRIEKREEWAGSHVRLFVESGKDEFTVVPGGMTWFIEDPFIAKVNGEAIFGGTRIRKTRNKVFNYYCDFFRGGIEMNMYFATGPDNMKDIRFVELTDGRIGVFSRPKTDEFSCIGFTIVESIDQLTQKLVENAEPLNVLHAGAWGGVNQAYLLTSGKVGCIAHYSYYTKGPNDRSISVYLNYSFVLDPETRQSYLERIIGTRNCYPACPNKADKLLDCAFTTGIIMREDGKCDLYSGLGDTCEGRITIDYPFEGYGDYYRSCFRSRTRISK</sequence>
<comment type="caution">
    <text evidence="1">The sequence shown here is derived from an EMBL/GenBank/DDBJ whole genome shotgun (WGS) entry which is preliminary data.</text>
</comment>
<dbReference type="PANTHER" id="PTHR37036">
    <property type="match status" value="1"/>
</dbReference>
<dbReference type="PANTHER" id="PTHR37036:SF2">
    <property type="entry name" value="DUF1861 FAMILY PROTEIN"/>
    <property type="match status" value="1"/>
</dbReference>
<dbReference type="Proteomes" id="UP000015354">
    <property type="component" value="Unassembled WGS sequence"/>
</dbReference>
<dbReference type="SUPFAM" id="SSF75005">
    <property type="entry name" value="Arabinanase/levansucrase/invertase"/>
    <property type="match status" value="1"/>
</dbReference>
<dbReference type="EMBL" id="ATMH01004038">
    <property type="protein sequence ID" value="EPY30494.1"/>
    <property type="molecule type" value="Genomic_DNA"/>
</dbReference>
<proteinExistence type="predicted"/>
<dbReference type="Gene3D" id="2.115.10.20">
    <property type="entry name" value="Glycosyl hydrolase domain, family 43"/>
    <property type="match status" value="1"/>
</dbReference>
<protein>
    <submittedName>
        <fullName evidence="1">Uncharacterized protein</fullName>
    </submittedName>
</protein>
<dbReference type="InterPro" id="IPR023296">
    <property type="entry name" value="Glyco_hydro_beta-prop_sf"/>
</dbReference>
<accession>S9UP06</accession>
<dbReference type="Pfam" id="PF08950">
    <property type="entry name" value="DUF1861"/>
    <property type="match status" value="1"/>
</dbReference>